<dbReference type="OrthoDB" id="2014755at2759"/>
<feature type="domain" description="SMP" evidence="3">
    <location>
        <begin position="144"/>
        <end position="201"/>
    </location>
</feature>
<dbReference type="AlphaFoldDB" id="A0A7J7LBF3"/>
<dbReference type="Pfam" id="PF04927">
    <property type="entry name" value="SMP"/>
    <property type="match status" value="3"/>
</dbReference>
<gene>
    <name evidence="4" type="ORF">GIB67_020392</name>
</gene>
<evidence type="ECO:0000313" key="5">
    <source>
        <dbReference type="Proteomes" id="UP000541444"/>
    </source>
</evidence>
<dbReference type="InterPro" id="IPR042971">
    <property type="entry name" value="LEA_SMP"/>
</dbReference>
<comment type="similarity">
    <text evidence="1">Belongs to the LEA type SMP family.</text>
</comment>
<organism evidence="4 5">
    <name type="scientific">Kingdonia uniflora</name>
    <dbReference type="NCBI Taxonomy" id="39325"/>
    <lineage>
        <taxon>Eukaryota</taxon>
        <taxon>Viridiplantae</taxon>
        <taxon>Streptophyta</taxon>
        <taxon>Embryophyta</taxon>
        <taxon>Tracheophyta</taxon>
        <taxon>Spermatophyta</taxon>
        <taxon>Magnoliopsida</taxon>
        <taxon>Ranunculales</taxon>
        <taxon>Circaeasteraceae</taxon>
        <taxon>Kingdonia</taxon>
    </lineage>
</organism>
<evidence type="ECO:0000313" key="4">
    <source>
        <dbReference type="EMBL" id="KAF6140001.1"/>
    </source>
</evidence>
<feature type="domain" description="SMP" evidence="3">
    <location>
        <begin position="14"/>
        <end position="68"/>
    </location>
</feature>
<evidence type="ECO:0000256" key="1">
    <source>
        <dbReference type="ARBA" id="ARBA00010733"/>
    </source>
</evidence>
<sequence length="268" mass="27846">MSQEQPTRLQEEPIKYGDVFPVFGDLASKPISPQDAAMMQTAENLVLGQTQKGGAAAVMQWAAIRNESAGVVGHTDIAGEQGISVTEADVPHQLIVSESVAGQVISLSPFLAPHTSMLSVLLLTSKITPDAITYPAGELEPDFITIGEALEATAIAAGDRLIDKSDAAAIQAAEMIATGSAIISPGGVAAEAQSAASGNARMLHDENKTELADVLTDAITKLPADKAVTLEDAEGVMDAELRNNPKMSTRTDSVAICMAEAAKVNQNL</sequence>
<dbReference type="Proteomes" id="UP000541444">
    <property type="component" value="Unassembled WGS sequence"/>
</dbReference>
<reference evidence="4 5" key="1">
    <citation type="journal article" date="2020" name="IScience">
        <title>Genome Sequencing of the Endangered Kingdonia uniflora (Circaeasteraceae, Ranunculales) Reveals Potential Mechanisms of Evolutionary Specialization.</title>
        <authorList>
            <person name="Sun Y."/>
            <person name="Deng T."/>
            <person name="Zhang A."/>
            <person name="Moore M.J."/>
            <person name="Landis J.B."/>
            <person name="Lin N."/>
            <person name="Zhang H."/>
            <person name="Zhang X."/>
            <person name="Huang J."/>
            <person name="Zhang X."/>
            <person name="Sun H."/>
            <person name="Wang H."/>
        </authorList>
    </citation>
    <scope>NUCLEOTIDE SEQUENCE [LARGE SCALE GENOMIC DNA]</scope>
    <source>
        <strain evidence="4">TB1705</strain>
        <tissue evidence="4">Leaf</tissue>
    </source>
</reference>
<dbReference type="PANTHER" id="PTHR31174">
    <property type="entry name" value="SEED MATURATION FAMILY PROTEIN"/>
    <property type="match status" value="1"/>
</dbReference>
<keyword evidence="5" id="KW-1185">Reference proteome</keyword>
<evidence type="ECO:0000256" key="2">
    <source>
        <dbReference type="ARBA" id="ARBA00022737"/>
    </source>
</evidence>
<name>A0A7J7LBF3_9MAGN</name>
<proteinExistence type="inferred from homology"/>
<dbReference type="PANTHER" id="PTHR31174:SF7">
    <property type="entry name" value="LATE EMBRYOGENESIS ABUNDANT PROTEIN 31-RELATED"/>
    <property type="match status" value="1"/>
</dbReference>
<feature type="domain" description="SMP" evidence="3">
    <location>
        <begin position="210"/>
        <end position="267"/>
    </location>
</feature>
<protein>
    <recommendedName>
        <fullName evidence="3">SMP domain-containing protein</fullName>
    </recommendedName>
</protein>
<accession>A0A7J7LBF3</accession>
<dbReference type="EMBL" id="JACGCM010002409">
    <property type="protein sequence ID" value="KAF6140001.1"/>
    <property type="molecule type" value="Genomic_DNA"/>
</dbReference>
<keyword evidence="2" id="KW-0677">Repeat</keyword>
<evidence type="ECO:0000259" key="3">
    <source>
        <dbReference type="Pfam" id="PF04927"/>
    </source>
</evidence>
<comment type="caution">
    <text evidence="4">The sequence shown here is derived from an EMBL/GenBank/DDBJ whole genome shotgun (WGS) entry which is preliminary data.</text>
</comment>
<dbReference type="InterPro" id="IPR007011">
    <property type="entry name" value="LEA_SMP_dom"/>
</dbReference>